<keyword evidence="1" id="KW-0805">Transcription regulation</keyword>
<dbReference type="PANTHER" id="PTHR47894">
    <property type="entry name" value="HTH-TYPE TRANSCRIPTIONAL REGULATOR GADX"/>
    <property type="match status" value="1"/>
</dbReference>
<dbReference type="InterPro" id="IPR018060">
    <property type="entry name" value="HTH_AraC"/>
</dbReference>
<gene>
    <name evidence="5" type="ORF">N4264_08665</name>
</gene>
<reference evidence="5" key="1">
    <citation type="submission" date="2022-09" db="EMBL/GenBank/DDBJ databases">
        <title>Tahibacter sp. nov., isolated from a fresh water.</title>
        <authorList>
            <person name="Baek J.H."/>
            <person name="Lee J.K."/>
            <person name="Kim J.M."/>
            <person name="Jeon C.O."/>
        </authorList>
    </citation>
    <scope>NUCLEOTIDE SEQUENCE</scope>
    <source>
        <strain evidence="5">W38</strain>
    </source>
</reference>
<dbReference type="RefSeq" id="WP_261696640.1">
    <property type="nucleotide sequence ID" value="NZ_CP104694.1"/>
</dbReference>
<dbReference type="InterPro" id="IPR009057">
    <property type="entry name" value="Homeodomain-like_sf"/>
</dbReference>
<evidence type="ECO:0000259" key="4">
    <source>
        <dbReference type="PROSITE" id="PS01124"/>
    </source>
</evidence>
<dbReference type="SUPFAM" id="SSF46689">
    <property type="entry name" value="Homeodomain-like"/>
    <property type="match status" value="1"/>
</dbReference>
<organism evidence="5 6">
    <name type="scientific">Tahibacter amnicola</name>
    <dbReference type="NCBI Taxonomy" id="2976241"/>
    <lineage>
        <taxon>Bacteria</taxon>
        <taxon>Pseudomonadati</taxon>
        <taxon>Pseudomonadota</taxon>
        <taxon>Gammaproteobacteria</taxon>
        <taxon>Lysobacterales</taxon>
        <taxon>Rhodanobacteraceae</taxon>
        <taxon>Tahibacter</taxon>
    </lineage>
</organism>
<proteinExistence type="predicted"/>
<evidence type="ECO:0000256" key="1">
    <source>
        <dbReference type="ARBA" id="ARBA00023015"/>
    </source>
</evidence>
<dbReference type="EMBL" id="CP104694">
    <property type="protein sequence ID" value="UXI69687.1"/>
    <property type="molecule type" value="Genomic_DNA"/>
</dbReference>
<dbReference type="PROSITE" id="PS01124">
    <property type="entry name" value="HTH_ARAC_FAMILY_2"/>
    <property type="match status" value="1"/>
</dbReference>
<accession>A0ABY6BPI8</accession>
<evidence type="ECO:0000256" key="3">
    <source>
        <dbReference type="ARBA" id="ARBA00023163"/>
    </source>
</evidence>
<evidence type="ECO:0000256" key="2">
    <source>
        <dbReference type="ARBA" id="ARBA00023125"/>
    </source>
</evidence>
<dbReference type="PANTHER" id="PTHR47894:SF1">
    <property type="entry name" value="HTH-TYPE TRANSCRIPTIONAL REGULATOR VQSM"/>
    <property type="match status" value="1"/>
</dbReference>
<dbReference type="InterPro" id="IPR032687">
    <property type="entry name" value="AraC-type_N"/>
</dbReference>
<dbReference type="Gene3D" id="1.10.10.60">
    <property type="entry name" value="Homeodomain-like"/>
    <property type="match status" value="1"/>
</dbReference>
<evidence type="ECO:0000313" key="5">
    <source>
        <dbReference type="EMBL" id="UXI69687.1"/>
    </source>
</evidence>
<sequence>MTAYTLRETPAIATIYQPALIIDHVRRCEVDTRRILREAGLEPAVLHDAACRISAMQLCRLFEATFAAITGPDEPFLLGQSLLPAHFGAASHAMALAPDLGHALEALCRHASVLSPLLRPRLRMEGALAVLYFTDSHGTGSVHHRLVDLQMSAVVAMARWLGGQRLPWQFCFNRTPPRRCAQYEVHLGPSLRFNCQLDALLIDARWLAVPWPRGNALAAAMAGREAAAQDHAPGVVDALYDHLFEHIRRAPTLDSAAAALGVSPATLKRHLAQSGTHFQAELDRVRTHVSLHLFHTVGMDNSRAAAYLGFHDAANFRRSFKRWTGLTPCSLRASLLPGPA</sequence>
<name>A0ABY6BPI8_9GAMM</name>
<feature type="domain" description="HTH araC/xylS-type" evidence="4">
    <location>
        <begin position="237"/>
        <end position="334"/>
    </location>
</feature>
<dbReference type="Pfam" id="PF12625">
    <property type="entry name" value="Arabinose_bd"/>
    <property type="match status" value="1"/>
</dbReference>
<keyword evidence="2" id="KW-0238">DNA-binding</keyword>
<protein>
    <submittedName>
        <fullName evidence="5">AraC family transcriptional regulator</fullName>
    </submittedName>
</protein>
<dbReference type="SMART" id="SM00342">
    <property type="entry name" value="HTH_ARAC"/>
    <property type="match status" value="1"/>
</dbReference>
<dbReference type="Pfam" id="PF12833">
    <property type="entry name" value="HTH_18"/>
    <property type="match status" value="1"/>
</dbReference>
<dbReference type="Proteomes" id="UP001064632">
    <property type="component" value="Chromosome"/>
</dbReference>
<evidence type="ECO:0000313" key="6">
    <source>
        <dbReference type="Proteomes" id="UP001064632"/>
    </source>
</evidence>
<keyword evidence="3" id="KW-0804">Transcription</keyword>
<keyword evidence="6" id="KW-1185">Reference proteome</keyword>